<organism evidence="8 9">
    <name type="scientific">Danaus plexippus plexippus</name>
    <dbReference type="NCBI Taxonomy" id="278856"/>
    <lineage>
        <taxon>Eukaryota</taxon>
        <taxon>Metazoa</taxon>
        <taxon>Ecdysozoa</taxon>
        <taxon>Arthropoda</taxon>
        <taxon>Hexapoda</taxon>
        <taxon>Insecta</taxon>
        <taxon>Pterygota</taxon>
        <taxon>Neoptera</taxon>
        <taxon>Endopterygota</taxon>
        <taxon>Lepidoptera</taxon>
        <taxon>Glossata</taxon>
        <taxon>Ditrysia</taxon>
        <taxon>Papilionoidea</taxon>
        <taxon>Nymphalidae</taxon>
        <taxon>Danainae</taxon>
        <taxon>Danaini</taxon>
        <taxon>Danaina</taxon>
        <taxon>Danaus</taxon>
        <taxon>Danaus</taxon>
    </lineage>
</organism>
<feature type="binding site" evidence="3">
    <location>
        <position position="164"/>
    </location>
    <ligand>
        <name>FAD</name>
        <dbReference type="ChEBI" id="CHEBI:57692"/>
    </ligand>
</feature>
<dbReference type="InterPro" id="IPR007867">
    <property type="entry name" value="GMC_OxRtase_C"/>
</dbReference>
<dbReference type="InterPro" id="IPR012132">
    <property type="entry name" value="GMC_OxRdtase"/>
</dbReference>
<sequence length="676" mass="75710">MIMTKIILLIISCISVALSDIKENDVRSGKLFWPEYRNPVVEKIMSAVGANPYATGDFFDFLRDSYPLPRGLKEPYSEYDFVIVGAGSAGSALASRLTRNRNTTVLLIEAGKPEMLLTDVPVVAPYFQDTPYVWHYYMEPQPGVCMGMKNQRCFWPRGRAVGGTSVINYMIYTRGRPQDWNRIAADGNYGWAYNDVLKYYIEMEKSDLKGYEKAAHRGRDGDLPVEFPPIKQVYESFLTNDIFYYIFTHKVLERFILIMTTRLVEAFLKAGEILGYPTVDYNAPDKIGFGRVQATISRGHRFSAAKSFLHGHKNRPNLHILPESRATKILIDPVTKTAYGVEYIRNDLLHTVFARKEVILSAGPIASPQLLMLSGIGPEEHLKSVGIPVIQDLQVGQRLYDHICFPGLIFTLNTTEISFIENRDVSLKVILDWLQHGDNLLSTPGAVEGIGYIRTPVSNDPDPTVPDIELINIGGSIISDGGIGASRAVRRGMRISETLFDEAYGPIDGQDSWSVFPLLIHPKSFGHIKLRDNNPLSHPKMYGNYLTDPSDVATFLASFRYIQSLAATPALQKYGAKTYLPKFKTCIQHVPDTDEYWECALRTLTATLHHQIATTRMGPDGDPDAVVDPELRVRGIKNLRVVDSGIIPRTISAHTNGPAIMIGYKAADMIRKTWNI</sequence>
<evidence type="ECO:0000256" key="2">
    <source>
        <dbReference type="PIRSR" id="PIRSR000137-1"/>
    </source>
</evidence>
<dbReference type="EMBL" id="AGBW02007651">
    <property type="protein sequence ID" value="OWR55011.1"/>
    <property type="molecule type" value="Genomic_DNA"/>
</dbReference>
<dbReference type="PANTHER" id="PTHR11552:SF208">
    <property type="entry name" value="RE36204P-RELATED"/>
    <property type="match status" value="1"/>
</dbReference>
<keyword evidence="3 4" id="KW-0274">FAD</keyword>
<gene>
    <name evidence="8" type="ORF">KGM_207060</name>
</gene>
<evidence type="ECO:0000259" key="7">
    <source>
        <dbReference type="PROSITE" id="PS00624"/>
    </source>
</evidence>
<feature type="domain" description="Glucose-methanol-choline oxidoreductase N-terminal" evidence="7">
    <location>
        <begin position="363"/>
        <end position="377"/>
    </location>
</feature>
<protein>
    <submittedName>
        <fullName evidence="8">Glucose dehydrogenase</fullName>
    </submittedName>
</protein>
<dbReference type="SUPFAM" id="SSF54373">
    <property type="entry name" value="FAD-linked reductases, C-terminal domain"/>
    <property type="match status" value="1"/>
</dbReference>
<evidence type="ECO:0000256" key="5">
    <source>
        <dbReference type="SAM" id="SignalP"/>
    </source>
</evidence>
<feature type="signal peptide" evidence="5">
    <location>
        <begin position="1"/>
        <end position="19"/>
    </location>
</feature>
<keyword evidence="5" id="KW-0732">Signal</keyword>
<keyword evidence="4" id="KW-0285">Flavoprotein</keyword>
<dbReference type="Pfam" id="PF05199">
    <property type="entry name" value="GMC_oxred_C"/>
    <property type="match status" value="1"/>
</dbReference>
<reference evidence="8 9" key="1">
    <citation type="journal article" date="2011" name="Cell">
        <title>The monarch butterfly genome yields insights into long-distance migration.</title>
        <authorList>
            <person name="Zhan S."/>
            <person name="Merlin C."/>
            <person name="Boore J.L."/>
            <person name="Reppert S.M."/>
        </authorList>
    </citation>
    <scope>NUCLEOTIDE SEQUENCE [LARGE SCALE GENOMIC DNA]</scope>
    <source>
        <strain evidence="8">F-2</strain>
    </source>
</reference>
<dbReference type="KEGG" id="dpl:KGM_207060"/>
<dbReference type="InParanoid" id="A0A212FMP4"/>
<dbReference type="Gene3D" id="3.30.560.10">
    <property type="entry name" value="Glucose Oxidase, domain 3"/>
    <property type="match status" value="2"/>
</dbReference>
<comment type="cofactor">
    <cofactor evidence="3">
        <name>FAD</name>
        <dbReference type="ChEBI" id="CHEBI:57692"/>
    </cofactor>
</comment>
<evidence type="ECO:0000256" key="3">
    <source>
        <dbReference type="PIRSR" id="PIRSR000137-2"/>
    </source>
</evidence>
<evidence type="ECO:0000313" key="9">
    <source>
        <dbReference type="Proteomes" id="UP000007151"/>
    </source>
</evidence>
<accession>A0A212FMP4</accession>
<dbReference type="STRING" id="278856.A0A212FMP4"/>
<dbReference type="GO" id="GO:0016614">
    <property type="term" value="F:oxidoreductase activity, acting on CH-OH group of donors"/>
    <property type="evidence" value="ECO:0007669"/>
    <property type="project" value="InterPro"/>
</dbReference>
<feature type="active site" description="Proton acceptor" evidence="2">
    <location>
        <position position="654"/>
    </location>
</feature>
<dbReference type="Proteomes" id="UP000007151">
    <property type="component" value="Unassembled WGS sequence"/>
</dbReference>
<comment type="caution">
    <text evidence="8">The sequence shown here is derived from an EMBL/GenBank/DDBJ whole genome shotgun (WGS) entry which is preliminary data.</text>
</comment>
<dbReference type="PROSITE" id="PS00623">
    <property type="entry name" value="GMC_OXRED_1"/>
    <property type="match status" value="1"/>
</dbReference>
<dbReference type="GO" id="GO:0050660">
    <property type="term" value="F:flavin adenine dinucleotide binding"/>
    <property type="evidence" value="ECO:0007669"/>
    <property type="project" value="InterPro"/>
</dbReference>
<evidence type="ECO:0000259" key="6">
    <source>
        <dbReference type="PROSITE" id="PS00623"/>
    </source>
</evidence>
<dbReference type="Gene3D" id="3.50.50.60">
    <property type="entry name" value="FAD/NAD(P)-binding domain"/>
    <property type="match status" value="2"/>
</dbReference>
<feature type="domain" description="Glucose-methanol-choline oxidoreductase N-terminal" evidence="6">
    <location>
        <begin position="158"/>
        <end position="181"/>
    </location>
</feature>
<comment type="similarity">
    <text evidence="1 4">Belongs to the GMC oxidoreductase family.</text>
</comment>
<dbReference type="InterPro" id="IPR036188">
    <property type="entry name" value="FAD/NAD-bd_sf"/>
</dbReference>
<dbReference type="PIRSF" id="PIRSF000137">
    <property type="entry name" value="Alcohol_oxidase"/>
    <property type="match status" value="1"/>
</dbReference>
<dbReference type="eggNOG" id="KOG1238">
    <property type="taxonomic scope" value="Eukaryota"/>
</dbReference>
<dbReference type="Pfam" id="PF00732">
    <property type="entry name" value="GMC_oxred_N"/>
    <property type="match status" value="1"/>
</dbReference>
<dbReference type="SUPFAM" id="SSF51905">
    <property type="entry name" value="FAD/NAD(P)-binding domain"/>
    <property type="match status" value="1"/>
</dbReference>
<evidence type="ECO:0000313" key="8">
    <source>
        <dbReference type="EMBL" id="OWR55011.1"/>
    </source>
</evidence>
<feature type="chain" id="PRO_5013007567" evidence="5">
    <location>
        <begin position="20"/>
        <end position="676"/>
    </location>
</feature>
<dbReference type="PANTHER" id="PTHR11552">
    <property type="entry name" value="GLUCOSE-METHANOL-CHOLINE GMC OXIDOREDUCTASE"/>
    <property type="match status" value="1"/>
</dbReference>
<evidence type="ECO:0000256" key="1">
    <source>
        <dbReference type="ARBA" id="ARBA00010790"/>
    </source>
</evidence>
<keyword evidence="9" id="KW-1185">Reference proteome</keyword>
<name>A0A212FMP4_DANPL</name>
<dbReference type="AlphaFoldDB" id="A0A212FMP4"/>
<dbReference type="InterPro" id="IPR000172">
    <property type="entry name" value="GMC_OxRdtase_N"/>
</dbReference>
<dbReference type="PROSITE" id="PS00624">
    <property type="entry name" value="GMC_OXRED_2"/>
    <property type="match status" value="1"/>
</dbReference>
<evidence type="ECO:0000256" key="4">
    <source>
        <dbReference type="RuleBase" id="RU003968"/>
    </source>
</evidence>
<proteinExistence type="inferred from homology"/>
<feature type="active site" description="Proton donor" evidence="2">
    <location>
        <position position="610"/>
    </location>
</feature>